<keyword evidence="3" id="KW-1185">Reference proteome</keyword>
<gene>
    <name evidence="2" type="ORF">SKAU_G00410920</name>
</gene>
<dbReference type="AlphaFoldDB" id="A0A9Q1E7R0"/>
<feature type="region of interest" description="Disordered" evidence="1">
    <location>
        <begin position="182"/>
        <end position="242"/>
    </location>
</feature>
<evidence type="ECO:0000256" key="1">
    <source>
        <dbReference type="SAM" id="MobiDB-lite"/>
    </source>
</evidence>
<comment type="caution">
    <text evidence="2">The sequence shown here is derived from an EMBL/GenBank/DDBJ whole genome shotgun (WGS) entry which is preliminary data.</text>
</comment>
<reference evidence="2" key="1">
    <citation type="journal article" date="2023" name="Science">
        <title>Genome structures resolve the early diversification of teleost fishes.</title>
        <authorList>
            <person name="Parey E."/>
            <person name="Louis A."/>
            <person name="Montfort J."/>
            <person name="Bouchez O."/>
            <person name="Roques C."/>
            <person name="Iampietro C."/>
            <person name="Lluch J."/>
            <person name="Castinel A."/>
            <person name="Donnadieu C."/>
            <person name="Desvignes T."/>
            <person name="Floi Bucao C."/>
            <person name="Jouanno E."/>
            <person name="Wen M."/>
            <person name="Mejri S."/>
            <person name="Dirks R."/>
            <person name="Jansen H."/>
            <person name="Henkel C."/>
            <person name="Chen W.J."/>
            <person name="Zahm M."/>
            <person name="Cabau C."/>
            <person name="Klopp C."/>
            <person name="Thompson A.W."/>
            <person name="Robinson-Rechavi M."/>
            <person name="Braasch I."/>
            <person name="Lecointre G."/>
            <person name="Bobe J."/>
            <person name="Postlethwait J.H."/>
            <person name="Berthelot C."/>
            <person name="Roest Crollius H."/>
            <person name="Guiguen Y."/>
        </authorList>
    </citation>
    <scope>NUCLEOTIDE SEQUENCE</scope>
    <source>
        <strain evidence="2">WJC10195</strain>
    </source>
</reference>
<sequence length="242" mass="25714">MLIQNSSHCENCNELKERISVLEGRISVLHSIKEDELFLESLLESRGADAASLLCPKAELPVSGVVSEEWPRMGARPKICSTPATTDSWTNVPLGRRRGRRTSLPLVPKELRLTNAFQALDGLSQPLGELQDLSTLRDPAAAGGPCAPPGAAAPPPVASVHRGSLPLFHEEALGCCGRPSAVTPEGPSWAESRCQSAQSDQADHQQTAAGVQTPASSVTRHNQPAPPSTLIIDVTGKREEEG</sequence>
<dbReference type="EMBL" id="JAINUF010000022">
    <property type="protein sequence ID" value="KAJ8333773.1"/>
    <property type="molecule type" value="Genomic_DNA"/>
</dbReference>
<dbReference type="Proteomes" id="UP001152622">
    <property type="component" value="Chromosome 22"/>
</dbReference>
<feature type="compositionally biased region" description="Low complexity" evidence="1">
    <location>
        <begin position="195"/>
        <end position="209"/>
    </location>
</feature>
<feature type="compositionally biased region" description="Polar residues" evidence="1">
    <location>
        <begin position="213"/>
        <end position="222"/>
    </location>
</feature>
<protein>
    <submittedName>
        <fullName evidence="2">Uncharacterized protein</fullName>
    </submittedName>
</protein>
<accession>A0A9Q1E7R0</accession>
<evidence type="ECO:0000313" key="3">
    <source>
        <dbReference type="Proteomes" id="UP001152622"/>
    </source>
</evidence>
<proteinExistence type="predicted"/>
<organism evidence="2 3">
    <name type="scientific">Synaphobranchus kaupii</name>
    <name type="common">Kaup's arrowtooth eel</name>
    <dbReference type="NCBI Taxonomy" id="118154"/>
    <lineage>
        <taxon>Eukaryota</taxon>
        <taxon>Metazoa</taxon>
        <taxon>Chordata</taxon>
        <taxon>Craniata</taxon>
        <taxon>Vertebrata</taxon>
        <taxon>Euteleostomi</taxon>
        <taxon>Actinopterygii</taxon>
        <taxon>Neopterygii</taxon>
        <taxon>Teleostei</taxon>
        <taxon>Anguilliformes</taxon>
        <taxon>Synaphobranchidae</taxon>
        <taxon>Synaphobranchus</taxon>
    </lineage>
</organism>
<name>A0A9Q1E7R0_SYNKA</name>
<evidence type="ECO:0000313" key="2">
    <source>
        <dbReference type="EMBL" id="KAJ8333773.1"/>
    </source>
</evidence>